<reference evidence="1 2" key="1">
    <citation type="journal article" date="2023" name="Int. J. Mol. Sci.">
        <title>De Novo Assembly and Annotation of 11 Diverse Shrub Willow (Salix) Genomes Reveals Novel Gene Organization in Sex-Linked Regions.</title>
        <authorList>
            <person name="Hyden B."/>
            <person name="Feng K."/>
            <person name="Yates T.B."/>
            <person name="Jawdy S."/>
            <person name="Cereghino C."/>
            <person name="Smart L.B."/>
            <person name="Muchero W."/>
        </authorList>
    </citation>
    <scope>NUCLEOTIDE SEQUENCE [LARGE SCALE GENOMIC DNA]</scope>
    <source>
        <tissue evidence="1">Shoot tip</tissue>
    </source>
</reference>
<gene>
    <name evidence="1" type="ORF">OIU84_028159</name>
</gene>
<protein>
    <submittedName>
        <fullName evidence="1">Uncharacterized protein</fullName>
    </submittedName>
</protein>
<dbReference type="EMBL" id="JAPFFJ010000008">
    <property type="protein sequence ID" value="KAJ6420741.1"/>
    <property type="molecule type" value="Genomic_DNA"/>
</dbReference>
<dbReference type="AlphaFoldDB" id="A0AAD6KBZ5"/>
<comment type="caution">
    <text evidence="1">The sequence shown here is derived from an EMBL/GenBank/DDBJ whole genome shotgun (WGS) entry which is preliminary data.</text>
</comment>
<evidence type="ECO:0000313" key="2">
    <source>
        <dbReference type="Proteomes" id="UP001162972"/>
    </source>
</evidence>
<organism evidence="1 2">
    <name type="scientific">Salix udensis</name>
    <dbReference type="NCBI Taxonomy" id="889485"/>
    <lineage>
        <taxon>Eukaryota</taxon>
        <taxon>Viridiplantae</taxon>
        <taxon>Streptophyta</taxon>
        <taxon>Embryophyta</taxon>
        <taxon>Tracheophyta</taxon>
        <taxon>Spermatophyta</taxon>
        <taxon>Magnoliopsida</taxon>
        <taxon>eudicotyledons</taxon>
        <taxon>Gunneridae</taxon>
        <taxon>Pentapetalae</taxon>
        <taxon>rosids</taxon>
        <taxon>fabids</taxon>
        <taxon>Malpighiales</taxon>
        <taxon>Salicaceae</taxon>
        <taxon>Saliceae</taxon>
        <taxon>Salix</taxon>
    </lineage>
</organism>
<name>A0AAD6KBZ5_9ROSI</name>
<accession>A0AAD6KBZ5</accession>
<sequence length="122" mass="13667">MIFTSIIGVKVFWNCLIYPDGVLKEEEKGPRNFAFIWHAPTSIKSNFVGDYSRQRKKYKEGEDKEVGGSSRSVVKGVFTVPSCRSVSADPSCRDLKRKIGCIDAATQLGRKTKIEKEYDLGA</sequence>
<dbReference type="Proteomes" id="UP001162972">
    <property type="component" value="Chromosome 17"/>
</dbReference>
<keyword evidence="2" id="KW-1185">Reference proteome</keyword>
<proteinExistence type="predicted"/>
<evidence type="ECO:0000313" key="1">
    <source>
        <dbReference type="EMBL" id="KAJ6420741.1"/>
    </source>
</evidence>